<accession>A0A2G2WJS0</accession>
<feature type="region of interest" description="Disordered" evidence="1">
    <location>
        <begin position="45"/>
        <end position="79"/>
    </location>
</feature>
<dbReference type="OrthoDB" id="1306281at2759"/>
<feature type="compositionally biased region" description="Basic residues" evidence="1">
    <location>
        <begin position="144"/>
        <end position="153"/>
    </location>
</feature>
<proteinExistence type="predicted"/>
<dbReference type="EMBL" id="MLFT02000006">
    <property type="protein sequence ID" value="PHT45494.1"/>
    <property type="molecule type" value="Genomic_DNA"/>
</dbReference>
<gene>
    <name evidence="2" type="ORF">CQW23_14652</name>
</gene>
<comment type="caution">
    <text evidence="2">The sequence shown here is derived from an EMBL/GenBank/DDBJ whole genome shotgun (WGS) entry which is preliminary data.</text>
</comment>
<feature type="region of interest" description="Disordered" evidence="1">
    <location>
        <begin position="135"/>
        <end position="154"/>
    </location>
</feature>
<protein>
    <submittedName>
        <fullName evidence="2">Uncharacterized protein</fullName>
    </submittedName>
</protein>
<organism evidence="2 3">
    <name type="scientific">Capsicum baccatum</name>
    <name type="common">Peruvian pepper</name>
    <dbReference type="NCBI Taxonomy" id="33114"/>
    <lineage>
        <taxon>Eukaryota</taxon>
        <taxon>Viridiplantae</taxon>
        <taxon>Streptophyta</taxon>
        <taxon>Embryophyta</taxon>
        <taxon>Tracheophyta</taxon>
        <taxon>Spermatophyta</taxon>
        <taxon>Magnoliopsida</taxon>
        <taxon>eudicotyledons</taxon>
        <taxon>Gunneridae</taxon>
        <taxon>Pentapetalae</taxon>
        <taxon>asterids</taxon>
        <taxon>lamiids</taxon>
        <taxon>Solanales</taxon>
        <taxon>Solanaceae</taxon>
        <taxon>Solanoideae</taxon>
        <taxon>Capsiceae</taxon>
        <taxon>Capsicum</taxon>
    </lineage>
</organism>
<name>A0A2G2WJS0_CAPBA</name>
<evidence type="ECO:0000313" key="2">
    <source>
        <dbReference type="EMBL" id="PHT45494.1"/>
    </source>
</evidence>
<evidence type="ECO:0000256" key="1">
    <source>
        <dbReference type="SAM" id="MobiDB-lite"/>
    </source>
</evidence>
<evidence type="ECO:0000313" key="3">
    <source>
        <dbReference type="Proteomes" id="UP000224567"/>
    </source>
</evidence>
<sequence length="170" mass="19461">MQHENVKIIVASKTLELQEENSNNEENASENWNLIRHKKTLRSRIGSLASPSNSQSWKKDRKLSPEAPAFVPKSVTTKKNESEALASELNAFASDEDLSEKELNAFTSDKDLYKEEKEELDICFEKLAWNGNLLPRQQRNGSSKNKKKVHGRQHSWDGKVTIFIPRHLSM</sequence>
<reference evidence="3" key="2">
    <citation type="journal article" date="2017" name="J. Anim. Genet.">
        <title>Multiple reference genome sequences of hot pepper reveal the massive evolution of plant disease resistance genes by retroduplication.</title>
        <authorList>
            <person name="Kim S."/>
            <person name="Park J."/>
            <person name="Yeom S.-I."/>
            <person name="Kim Y.-M."/>
            <person name="Seo E."/>
            <person name="Kim K.-T."/>
            <person name="Kim M.-S."/>
            <person name="Lee J.M."/>
            <person name="Cheong K."/>
            <person name="Shin H.-S."/>
            <person name="Kim S.-B."/>
            <person name="Han K."/>
            <person name="Lee J."/>
            <person name="Park M."/>
            <person name="Lee H.-A."/>
            <person name="Lee H.-Y."/>
            <person name="Lee Y."/>
            <person name="Oh S."/>
            <person name="Lee J.H."/>
            <person name="Choi E."/>
            <person name="Choi E."/>
            <person name="Lee S.E."/>
            <person name="Jeon J."/>
            <person name="Kim H."/>
            <person name="Choi G."/>
            <person name="Song H."/>
            <person name="Lee J."/>
            <person name="Lee S.-C."/>
            <person name="Kwon J.-K."/>
            <person name="Lee H.-Y."/>
            <person name="Koo N."/>
            <person name="Hong Y."/>
            <person name="Kim R.W."/>
            <person name="Kang W.-H."/>
            <person name="Huh J.H."/>
            <person name="Kang B.-C."/>
            <person name="Yang T.-J."/>
            <person name="Lee Y.-H."/>
            <person name="Bennetzen J.L."/>
            <person name="Choi D."/>
        </authorList>
    </citation>
    <scope>NUCLEOTIDE SEQUENCE [LARGE SCALE GENOMIC DNA]</scope>
    <source>
        <strain evidence="3">cv. PBC81</strain>
    </source>
</reference>
<dbReference type="Proteomes" id="UP000224567">
    <property type="component" value="Unassembled WGS sequence"/>
</dbReference>
<reference evidence="2 3" key="1">
    <citation type="journal article" date="2017" name="Genome Biol.">
        <title>New reference genome sequences of hot pepper reveal the massive evolution of plant disease-resistance genes by retroduplication.</title>
        <authorList>
            <person name="Kim S."/>
            <person name="Park J."/>
            <person name="Yeom S.I."/>
            <person name="Kim Y.M."/>
            <person name="Seo E."/>
            <person name="Kim K.T."/>
            <person name="Kim M.S."/>
            <person name="Lee J.M."/>
            <person name="Cheong K."/>
            <person name="Shin H.S."/>
            <person name="Kim S.B."/>
            <person name="Han K."/>
            <person name="Lee J."/>
            <person name="Park M."/>
            <person name="Lee H.A."/>
            <person name="Lee H.Y."/>
            <person name="Lee Y."/>
            <person name="Oh S."/>
            <person name="Lee J.H."/>
            <person name="Choi E."/>
            <person name="Choi E."/>
            <person name="Lee S.E."/>
            <person name="Jeon J."/>
            <person name="Kim H."/>
            <person name="Choi G."/>
            <person name="Song H."/>
            <person name="Lee J."/>
            <person name="Lee S.C."/>
            <person name="Kwon J.K."/>
            <person name="Lee H.Y."/>
            <person name="Koo N."/>
            <person name="Hong Y."/>
            <person name="Kim R.W."/>
            <person name="Kang W.H."/>
            <person name="Huh J.H."/>
            <person name="Kang B.C."/>
            <person name="Yang T.J."/>
            <person name="Lee Y.H."/>
            <person name="Bennetzen J.L."/>
            <person name="Choi D."/>
        </authorList>
    </citation>
    <scope>NUCLEOTIDE SEQUENCE [LARGE SCALE GENOMIC DNA]</scope>
    <source>
        <strain evidence="3">cv. PBC81</strain>
    </source>
</reference>
<keyword evidence="3" id="KW-1185">Reference proteome</keyword>
<dbReference type="AlphaFoldDB" id="A0A2G2WJS0"/>